<organism evidence="2 3">
    <name type="scientific">Ochrobactrum soli</name>
    <dbReference type="NCBI Taxonomy" id="2448455"/>
    <lineage>
        <taxon>Bacteria</taxon>
        <taxon>Pseudomonadati</taxon>
        <taxon>Pseudomonadota</taxon>
        <taxon>Alphaproteobacteria</taxon>
        <taxon>Hyphomicrobiales</taxon>
        <taxon>Brucellaceae</taxon>
        <taxon>Brucella/Ochrobactrum group</taxon>
        <taxon>Ochrobactrum</taxon>
    </lineage>
</organism>
<reference evidence="3" key="1">
    <citation type="submission" date="2017-12" db="EMBL/GenBank/DDBJ databases">
        <authorList>
            <person name="Diaz M."/>
        </authorList>
    </citation>
    <scope>NUCLEOTIDE SEQUENCE [LARGE SCALE GENOMIC DNA]</scope>
    <source>
        <strain evidence="3">FI11154</strain>
    </source>
</reference>
<evidence type="ECO:0000256" key="1">
    <source>
        <dbReference type="SAM" id="MobiDB-lite"/>
    </source>
</evidence>
<feature type="compositionally biased region" description="Basic and acidic residues" evidence="1">
    <location>
        <begin position="1"/>
        <end position="15"/>
    </location>
</feature>
<feature type="compositionally biased region" description="Basic and acidic residues" evidence="1">
    <location>
        <begin position="31"/>
        <end position="45"/>
    </location>
</feature>
<accession>A0A2P9HEJ1</accession>
<gene>
    <name evidence="2" type="ORF">OHAE_5129</name>
</gene>
<dbReference type="AlphaFoldDB" id="A0A2P9HEJ1"/>
<evidence type="ECO:0000313" key="3">
    <source>
        <dbReference type="Proteomes" id="UP000246073"/>
    </source>
</evidence>
<evidence type="ECO:0000313" key="2">
    <source>
        <dbReference type="EMBL" id="SPL62522.1"/>
    </source>
</evidence>
<dbReference type="EMBL" id="OOFM01000003">
    <property type="protein sequence ID" value="SPL62522.1"/>
    <property type="molecule type" value="Genomic_DNA"/>
</dbReference>
<dbReference type="Proteomes" id="UP000246073">
    <property type="component" value="Unassembled WGS sequence"/>
</dbReference>
<name>A0A2P9HEJ1_9HYPH</name>
<sequence>MADDDGPKSEKDAGRETGLIGTVKQQTAPLKTDEVNDERINKKND</sequence>
<proteinExistence type="predicted"/>
<protein>
    <submittedName>
        <fullName evidence="2">Uncharacterized protein</fullName>
    </submittedName>
</protein>
<feature type="region of interest" description="Disordered" evidence="1">
    <location>
        <begin position="1"/>
        <end position="45"/>
    </location>
</feature>